<evidence type="ECO:0000259" key="4">
    <source>
        <dbReference type="Pfam" id="PF03065"/>
    </source>
</evidence>
<name>A0A9D1N0X2_9CLOT</name>
<comment type="caution">
    <text evidence="5">The sequence shown here is derived from an EMBL/GenBank/DDBJ whole genome shotgun (WGS) entry which is preliminary data.</text>
</comment>
<dbReference type="PANTHER" id="PTHR36306:SF1">
    <property type="entry name" value="ALPHA-AMYLASE-RELATED"/>
    <property type="match status" value="1"/>
</dbReference>
<reference evidence="5" key="2">
    <citation type="journal article" date="2021" name="PeerJ">
        <title>Extensive microbial diversity within the chicken gut microbiome revealed by metagenomics and culture.</title>
        <authorList>
            <person name="Gilroy R."/>
            <person name="Ravi A."/>
            <person name="Getino M."/>
            <person name="Pursley I."/>
            <person name="Horton D.L."/>
            <person name="Alikhan N.F."/>
            <person name="Baker D."/>
            <person name="Gharbi K."/>
            <person name="Hall N."/>
            <person name="Watson M."/>
            <person name="Adriaenssens E.M."/>
            <person name="Foster-Nyarko E."/>
            <person name="Jarju S."/>
            <person name="Secka A."/>
            <person name="Antonio M."/>
            <person name="Oren A."/>
            <person name="Chaudhuri R.R."/>
            <person name="La Ragione R."/>
            <person name="Hildebrand F."/>
            <person name="Pallen M.J."/>
        </authorList>
    </citation>
    <scope>NUCLEOTIDE SEQUENCE</scope>
    <source>
        <strain evidence="5">CHK154-7741</strain>
    </source>
</reference>
<sequence length="757" mass="89273">MAKKLSIAFIWHMHQPVYKSDQNGIYLMPWVRLRAVKDYLDMLLVMDKFPGLKLNFNLVPMLVSSIYDYGYNGAHDIFSRLTITPVEDLSDDEKEFILNHFFDANYQNMVLPNTEYKKLYDKRFQNADLGINDFSPQEYSDIMAWFNLIWFDPMFRENEDIKALFAKKNGEFTLADRVKIIDLQREIIKKIIPAYKQFQDDGKIEISTSPYFHPIMPVLLDRNDVVEANPNADYPELESDMSEDAELNVKRALDKFEEIFGKRPNGMWPSEQCISEKTLQLFMKMGLKWTISDEGVLEQTLKKEFVRDFRGYLEDPYELCHSYRYNHDGKQIGLLFRDAVLPNLIGFEYPHHDPVKAANDLYDRIKTKQKKLAGSPDKMHLLTIAMDGENCWENYQNDGHEFLDTLYKLIQDDEDLETVRVSDYIDAVNQLDWTGTPFELDHVRPGSWINRDFLLWIGEPTKNLAWLYMDKARCDLKEYEAQHPDDPRLPLAWEELYISQSSDWYWWYGEPNDSGQDDIFDHLFREHLRNIYKLIKQPVPEYLETPLAEFLEARSRYPKAAFDSFELNGKDADAKWDVGGCIDIPAPPTMQEKRFFNKICFGYDTDNLYLRFDINKFILDKENGFKDFNQIYIYFKNRTETSLHSAPIRTVNKTETIIPLLREPYNCEVKLTLFKNFHFNAQLAHATRDNLWVLQLKNGIEHVFEDYMEVKIPFDDLRVNENELVEFFVIQGPLGIVDDFYPQNSLLPVVRPQKVFA</sequence>
<dbReference type="InterPro" id="IPR004300">
    <property type="entry name" value="Glyco_hydro_57_N"/>
</dbReference>
<dbReference type="Gene3D" id="3.20.110.10">
    <property type="entry name" value="Glycoside hydrolase 38, N terminal domain"/>
    <property type="match status" value="1"/>
</dbReference>
<dbReference type="CDD" id="cd10796">
    <property type="entry name" value="GH57N_APU"/>
    <property type="match status" value="1"/>
</dbReference>
<dbReference type="GO" id="GO:0016787">
    <property type="term" value="F:hydrolase activity"/>
    <property type="evidence" value="ECO:0007669"/>
    <property type="project" value="UniProtKB-KW"/>
</dbReference>
<evidence type="ECO:0000256" key="1">
    <source>
        <dbReference type="ARBA" id="ARBA00006821"/>
    </source>
</evidence>
<dbReference type="Proteomes" id="UP000886748">
    <property type="component" value="Unassembled WGS sequence"/>
</dbReference>
<feature type="domain" description="Glycoside hydrolase family 57 N-terminal" evidence="4">
    <location>
        <begin position="8"/>
        <end position="430"/>
    </location>
</feature>
<dbReference type="InterPro" id="IPR052046">
    <property type="entry name" value="GH57_Enzymes"/>
</dbReference>
<organism evidence="5 6">
    <name type="scientific">Candidatus Limenecus avicola</name>
    <dbReference type="NCBI Taxonomy" id="2840847"/>
    <lineage>
        <taxon>Bacteria</taxon>
        <taxon>Bacillati</taxon>
        <taxon>Bacillota</taxon>
        <taxon>Clostridia</taxon>
        <taxon>Eubacteriales</taxon>
        <taxon>Clostridiaceae</taxon>
        <taxon>Clostridiaceae incertae sedis</taxon>
        <taxon>Candidatus Limenecus</taxon>
    </lineage>
</organism>
<proteinExistence type="inferred from homology"/>
<keyword evidence="2 3" id="KW-0119">Carbohydrate metabolism</keyword>
<evidence type="ECO:0000313" key="6">
    <source>
        <dbReference type="Proteomes" id="UP000886748"/>
    </source>
</evidence>
<dbReference type="AlphaFoldDB" id="A0A9D1N0X2"/>
<dbReference type="EMBL" id="DVOD01000059">
    <property type="protein sequence ID" value="HIU93074.1"/>
    <property type="molecule type" value="Genomic_DNA"/>
</dbReference>
<keyword evidence="5" id="KW-0378">Hydrolase</keyword>
<protein>
    <submittedName>
        <fullName evidence="5">Glycoside hydrolase</fullName>
    </submittedName>
</protein>
<evidence type="ECO:0000256" key="2">
    <source>
        <dbReference type="ARBA" id="ARBA00023277"/>
    </source>
</evidence>
<dbReference type="Pfam" id="PF03065">
    <property type="entry name" value="Glyco_hydro_57"/>
    <property type="match status" value="1"/>
</dbReference>
<accession>A0A9D1N0X2</accession>
<dbReference type="InterPro" id="IPR011330">
    <property type="entry name" value="Glyco_hydro/deAcase_b/a-brl"/>
</dbReference>
<dbReference type="InterPro" id="IPR027291">
    <property type="entry name" value="Glyco_hydro_38_N_sf"/>
</dbReference>
<gene>
    <name evidence="5" type="ORF">IAD26_08085</name>
</gene>
<dbReference type="SUPFAM" id="SSF88713">
    <property type="entry name" value="Glycoside hydrolase/deacetylase"/>
    <property type="match status" value="1"/>
</dbReference>
<evidence type="ECO:0000313" key="5">
    <source>
        <dbReference type="EMBL" id="HIU93074.1"/>
    </source>
</evidence>
<dbReference type="PANTHER" id="PTHR36306">
    <property type="entry name" value="ALPHA-AMYLASE-RELATED-RELATED"/>
    <property type="match status" value="1"/>
</dbReference>
<comment type="similarity">
    <text evidence="1 3">Belongs to the glycosyl hydrolase 57 family.</text>
</comment>
<dbReference type="GO" id="GO:0005975">
    <property type="term" value="P:carbohydrate metabolic process"/>
    <property type="evidence" value="ECO:0007669"/>
    <property type="project" value="InterPro"/>
</dbReference>
<reference evidence="5" key="1">
    <citation type="submission" date="2020-10" db="EMBL/GenBank/DDBJ databases">
        <authorList>
            <person name="Gilroy R."/>
        </authorList>
    </citation>
    <scope>NUCLEOTIDE SEQUENCE</scope>
    <source>
        <strain evidence="5">CHK154-7741</strain>
    </source>
</reference>
<evidence type="ECO:0000256" key="3">
    <source>
        <dbReference type="RuleBase" id="RU361196"/>
    </source>
</evidence>